<dbReference type="InterPro" id="IPR004143">
    <property type="entry name" value="BPL_LPL_catalytic"/>
</dbReference>
<evidence type="ECO:0000256" key="2">
    <source>
        <dbReference type="ARBA" id="ARBA00022490"/>
    </source>
</evidence>
<evidence type="ECO:0000256" key="6">
    <source>
        <dbReference type="HAMAP-Rule" id="MF_00013"/>
    </source>
</evidence>
<dbReference type="GO" id="GO:0009249">
    <property type="term" value="P:protein lipoylation"/>
    <property type="evidence" value="ECO:0007669"/>
    <property type="project" value="InterPro"/>
</dbReference>
<keyword evidence="2 6" id="KW-0963">Cytoplasm</keyword>
<dbReference type="PIRSF" id="PIRSF016262">
    <property type="entry name" value="LPLase"/>
    <property type="match status" value="1"/>
</dbReference>
<comment type="catalytic activity">
    <reaction evidence="6 7">
        <text>octanoyl-[ACP] + L-lysyl-[protein] = N(6)-octanoyl-L-lysyl-[protein] + holo-[ACP] + H(+)</text>
        <dbReference type="Rhea" id="RHEA:17665"/>
        <dbReference type="Rhea" id="RHEA-COMP:9636"/>
        <dbReference type="Rhea" id="RHEA-COMP:9685"/>
        <dbReference type="Rhea" id="RHEA-COMP:9752"/>
        <dbReference type="Rhea" id="RHEA-COMP:9928"/>
        <dbReference type="ChEBI" id="CHEBI:15378"/>
        <dbReference type="ChEBI" id="CHEBI:29969"/>
        <dbReference type="ChEBI" id="CHEBI:64479"/>
        <dbReference type="ChEBI" id="CHEBI:78463"/>
        <dbReference type="ChEBI" id="CHEBI:78809"/>
        <dbReference type="EC" id="2.3.1.181"/>
    </reaction>
</comment>
<dbReference type="UniPathway" id="UPA00538">
    <property type="reaction ID" value="UER00592"/>
</dbReference>
<reference evidence="12 13" key="1">
    <citation type="journal article" date="2016" name="Nat. Commun.">
        <title>Thousands of microbial genomes shed light on interconnected biogeochemical processes in an aquifer system.</title>
        <authorList>
            <person name="Anantharaman K."/>
            <person name="Brown C.T."/>
            <person name="Hug L.A."/>
            <person name="Sharon I."/>
            <person name="Castelle C.J."/>
            <person name="Probst A.J."/>
            <person name="Thomas B.C."/>
            <person name="Singh A."/>
            <person name="Wilkins M.J."/>
            <person name="Karaoz U."/>
            <person name="Brodie E.L."/>
            <person name="Williams K.H."/>
            <person name="Hubbard S.S."/>
            <person name="Banfield J.F."/>
        </authorList>
    </citation>
    <scope>NUCLEOTIDE SEQUENCE [LARGE SCALE GENOMIC DNA]</scope>
</reference>
<dbReference type="EMBL" id="MFST01000109">
    <property type="protein sequence ID" value="OGI43569.1"/>
    <property type="molecule type" value="Genomic_DNA"/>
</dbReference>
<evidence type="ECO:0000256" key="9">
    <source>
        <dbReference type="PIRSR" id="PIRSR016262-2"/>
    </source>
</evidence>
<dbReference type="Proteomes" id="UP000179344">
    <property type="component" value="Unassembled WGS sequence"/>
</dbReference>
<dbReference type="HAMAP" id="MF_00013">
    <property type="entry name" value="LipB"/>
    <property type="match status" value="1"/>
</dbReference>
<gene>
    <name evidence="6" type="primary">lipB</name>
    <name evidence="12" type="ORF">A2V92_02640</name>
</gene>
<name>A0A1F6TES8_9PROT</name>
<comment type="similarity">
    <text evidence="6 7">Belongs to the LipB family.</text>
</comment>
<dbReference type="InterPro" id="IPR020605">
    <property type="entry name" value="Octanoyltransferase_CS"/>
</dbReference>
<dbReference type="NCBIfam" id="TIGR00214">
    <property type="entry name" value="lipB"/>
    <property type="match status" value="1"/>
</dbReference>
<feature type="site" description="Lowers pKa of active site Cys" evidence="6 10">
    <location>
        <position position="130"/>
    </location>
</feature>
<accession>A0A1F6TES8</accession>
<keyword evidence="4 6" id="KW-0012">Acyltransferase</keyword>
<evidence type="ECO:0000256" key="8">
    <source>
        <dbReference type="PIRSR" id="PIRSR016262-1"/>
    </source>
</evidence>
<dbReference type="Gene3D" id="3.30.930.10">
    <property type="entry name" value="Bira Bifunctional Protein, Domain 2"/>
    <property type="match status" value="1"/>
</dbReference>
<evidence type="ECO:0000256" key="7">
    <source>
        <dbReference type="PIRNR" id="PIRNR016262"/>
    </source>
</evidence>
<feature type="binding site" evidence="6 9">
    <location>
        <begin position="133"/>
        <end position="135"/>
    </location>
    <ligand>
        <name>substrate</name>
    </ligand>
</feature>
<evidence type="ECO:0000256" key="3">
    <source>
        <dbReference type="ARBA" id="ARBA00022679"/>
    </source>
</evidence>
<dbReference type="PROSITE" id="PS01313">
    <property type="entry name" value="LIPB"/>
    <property type="match status" value="1"/>
</dbReference>
<evidence type="ECO:0000313" key="13">
    <source>
        <dbReference type="Proteomes" id="UP000179344"/>
    </source>
</evidence>
<feature type="domain" description="BPL/LPL catalytic" evidence="11">
    <location>
        <begin position="27"/>
        <end position="202"/>
    </location>
</feature>
<comment type="function">
    <text evidence="5 6 7">Catalyzes the transfer of endogenously produced octanoic acid from octanoyl-acyl-carrier-protein onto the lipoyl domains of lipoate-dependent enzymes. Lipoyl-ACP can also act as a substrate although octanoyl-ACP is likely to be the physiological substrate.</text>
</comment>
<feature type="binding site" evidence="6 9">
    <location>
        <begin position="66"/>
        <end position="73"/>
    </location>
    <ligand>
        <name>substrate</name>
    </ligand>
</feature>
<dbReference type="CDD" id="cd16444">
    <property type="entry name" value="LipB"/>
    <property type="match status" value="1"/>
</dbReference>
<evidence type="ECO:0000313" key="12">
    <source>
        <dbReference type="EMBL" id="OGI43569.1"/>
    </source>
</evidence>
<comment type="pathway">
    <text evidence="1 6 7">Protein modification; protein lipoylation via endogenous pathway; protein N(6)-(lipoyl)lysine from octanoyl-[acyl-carrier-protein]: step 1/2.</text>
</comment>
<comment type="caution">
    <text evidence="12">The sequence shown here is derived from an EMBL/GenBank/DDBJ whole genome shotgun (WGS) entry which is preliminary data.</text>
</comment>
<evidence type="ECO:0000256" key="10">
    <source>
        <dbReference type="PIRSR" id="PIRSR016262-3"/>
    </source>
</evidence>
<dbReference type="AlphaFoldDB" id="A0A1F6TES8"/>
<keyword evidence="3 6" id="KW-0808">Transferase</keyword>
<dbReference type="NCBIfam" id="NF010922">
    <property type="entry name" value="PRK14342.1"/>
    <property type="match status" value="1"/>
</dbReference>
<dbReference type="FunFam" id="3.30.930.10:FF:000020">
    <property type="entry name" value="Octanoyltransferase"/>
    <property type="match status" value="1"/>
</dbReference>
<feature type="active site" description="Acyl-thioester intermediate" evidence="6 8">
    <location>
        <position position="164"/>
    </location>
</feature>
<dbReference type="InterPro" id="IPR045864">
    <property type="entry name" value="aa-tRNA-synth_II/BPL/LPL"/>
</dbReference>
<dbReference type="EC" id="2.3.1.181" evidence="6 7"/>
<protein>
    <recommendedName>
        <fullName evidence="6 7">Octanoyltransferase</fullName>
        <ecNumber evidence="6 7">2.3.1.181</ecNumber>
    </recommendedName>
    <alternativeName>
        <fullName evidence="6">Lipoate-protein ligase B</fullName>
    </alternativeName>
    <alternativeName>
        <fullName evidence="6">Lipoyl/octanoyl transferase</fullName>
    </alternativeName>
    <alternativeName>
        <fullName evidence="6">Octanoyl-[acyl-carrier-protein]-protein N-octanoyltransferase</fullName>
    </alternativeName>
</protein>
<feature type="binding site" evidence="6 9">
    <location>
        <begin position="146"/>
        <end position="148"/>
    </location>
    <ligand>
        <name>substrate</name>
    </ligand>
</feature>
<dbReference type="GO" id="GO:0033819">
    <property type="term" value="F:lipoyl(octanoyl) transferase activity"/>
    <property type="evidence" value="ECO:0007669"/>
    <property type="project" value="UniProtKB-EC"/>
</dbReference>
<dbReference type="Pfam" id="PF21948">
    <property type="entry name" value="LplA-B_cat"/>
    <property type="match status" value="1"/>
</dbReference>
<dbReference type="SUPFAM" id="SSF55681">
    <property type="entry name" value="Class II aaRS and biotin synthetases"/>
    <property type="match status" value="1"/>
</dbReference>
<dbReference type="GO" id="GO:0005737">
    <property type="term" value="C:cytoplasm"/>
    <property type="evidence" value="ECO:0007669"/>
    <property type="project" value="UniProtKB-SubCell"/>
</dbReference>
<comment type="subcellular location">
    <subcellularLocation>
        <location evidence="6">Cytoplasm</location>
    </subcellularLocation>
</comment>
<comment type="miscellaneous">
    <text evidence="6">In the reaction, the free carboxyl group of octanoic acid is attached via an amide linkage to the epsilon-amino group of a specific lysine residue of lipoyl domains of lipoate-dependent enzymes.</text>
</comment>
<dbReference type="PANTHER" id="PTHR10993:SF7">
    <property type="entry name" value="LIPOYLTRANSFERASE 2, MITOCHONDRIAL-RELATED"/>
    <property type="match status" value="1"/>
</dbReference>
<organism evidence="12 13">
    <name type="scientific">Candidatus Muproteobacteria bacterium RBG_16_65_31</name>
    <dbReference type="NCBI Taxonomy" id="1817759"/>
    <lineage>
        <taxon>Bacteria</taxon>
        <taxon>Pseudomonadati</taxon>
        <taxon>Pseudomonadota</taxon>
        <taxon>Candidatus Muproteobacteria</taxon>
    </lineage>
</organism>
<evidence type="ECO:0000256" key="4">
    <source>
        <dbReference type="ARBA" id="ARBA00023315"/>
    </source>
</evidence>
<dbReference type="InterPro" id="IPR000544">
    <property type="entry name" value="Octanoyltransferase"/>
</dbReference>
<evidence type="ECO:0000256" key="1">
    <source>
        <dbReference type="ARBA" id="ARBA00004821"/>
    </source>
</evidence>
<evidence type="ECO:0000259" key="11">
    <source>
        <dbReference type="PROSITE" id="PS51733"/>
    </source>
</evidence>
<dbReference type="PROSITE" id="PS51733">
    <property type="entry name" value="BPL_LPL_CATALYTIC"/>
    <property type="match status" value="1"/>
</dbReference>
<evidence type="ECO:0000256" key="5">
    <source>
        <dbReference type="ARBA" id="ARBA00024732"/>
    </source>
</evidence>
<proteinExistence type="inferred from homology"/>
<dbReference type="NCBIfam" id="NF010925">
    <property type="entry name" value="PRK14345.1"/>
    <property type="match status" value="1"/>
</dbReference>
<sequence length="218" mass="23735">MIVRKLGCIAYDAAWRAMRAFTAARTDSTPDEIWLLEHPPVYTMGLRGRDGTARALHGVPLVYTDRGGDMTYHGPGQLIAYVLMDLRRRNWGVRTLVRALEQAVLDLLAAHGVGAARRAGAPGVYVEGKKIAALGLRVRQGRSYHGLALNVSMDLAPFNHIDPCGYPGLAVTQLADLGLAADMQQAEHRLRARLVDALGYNAAQKPHDDEVIRAALHG</sequence>
<dbReference type="PANTHER" id="PTHR10993">
    <property type="entry name" value="OCTANOYLTRANSFERASE"/>
    <property type="match status" value="1"/>
</dbReference>